<feature type="transmembrane region" description="Helical" evidence="2">
    <location>
        <begin position="74"/>
        <end position="92"/>
    </location>
</feature>
<dbReference type="STRING" id="530584.SAMN05421630_103603"/>
<evidence type="ECO:0000256" key="2">
    <source>
        <dbReference type="SAM" id="Phobius"/>
    </source>
</evidence>
<feature type="transmembrane region" description="Helical" evidence="2">
    <location>
        <begin position="219"/>
        <end position="239"/>
    </location>
</feature>
<feature type="transmembrane region" description="Helical" evidence="2">
    <location>
        <begin position="505"/>
        <end position="524"/>
    </location>
</feature>
<feature type="transmembrane region" description="Helical" evidence="2">
    <location>
        <begin position="46"/>
        <end position="67"/>
    </location>
</feature>
<keyword evidence="2" id="KW-0812">Transmembrane</keyword>
<feature type="transmembrane region" description="Helical" evidence="2">
    <location>
        <begin position="360"/>
        <end position="380"/>
    </location>
</feature>
<feature type="transmembrane region" description="Helical" evidence="2">
    <location>
        <begin position="600"/>
        <end position="622"/>
    </location>
</feature>
<sequence length="630" mass="61737">MSSRVLVETERRPVSLLAALGASGVSTVLLAAGSVLPVVAGTERGFASGPMLIVLAVLPFAAALAFATRGRQGMAAGVLVGIAVLAPGRVLLDLQFVADPSTAARPELYLPADLLPHTQGPGLWLLVAGHAVAALAGLFAVRAAGELGEAGEPGQGFGGSGGIGDAAFGGGAGGDRTNGGNGEHADDVRGGGGSGPGVRGRAATGDGGLPGMAGWRQRWLLVVVVAAVVAAFGLLMAPFESADLYLLVRNAFEGPALPLVGYLAVAAALPLAAAFFMTSSDGAFSRGGLVGLATGTLAIAVPGLVSGLVLTDASVTSGPVVALVAVIALVAVAATNPDAGRRITAGRGTEEVRVPGRRKLQVATGVFAVLTAVSAFAGAFMSQLATTGVLTPPESPTRELLAVAGGAVGLLGLGMFVPAVAVIVRPALSVVWVGVLVAGTSVLDTVITATSVPGVLSAGPGVLWAWLAMLAAVVTACCSAVAGVVERDDADELTADAASDAGMNLLTPVVAAGVLTIAAFGSPVISAPDYVAPGLWSEFGTPSWGLLAGVLTVLGALALALRSRPVPAAAMLVGAACVLGLHAATLPLGGDEIEGAGPGIGFWFALAGAVASLVAAVIAVAASRRSVEQD</sequence>
<evidence type="ECO:0000313" key="3">
    <source>
        <dbReference type="EMBL" id="SDC78045.1"/>
    </source>
</evidence>
<evidence type="ECO:0000256" key="1">
    <source>
        <dbReference type="SAM" id="MobiDB-lite"/>
    </source>
</evidence>
<name>A0A222VJR8_9PSEU</name>
<protein>
    <submittedName>
        <fullName evidence="3">Uncharacterized protein</fullName>
    </submittedName>
</protein>
<feature type="transmembrane region" description="Helical" evidence="2">
    <location>
        <begin position="568"/>
        <end position="588"/>
    </location>
</feature>
<dbReference type="RefSeq" id="WP_091802366.1">
    <property type="nucleotide sequence ID" value="NZ_CP016353.1"/>
</dbReference>
<feature type="transmembrane region" description="Helical" evidence="2">
    <location>
        <begin position="544"/>
        <end position="561"/>
    </location>
</feature>
<dbReference type="Proteomes" id="UP000199494">
    <property type="component" value="Unassembled WGS sequence"/>
</dbReference>
<feature type="transmembrane region" description="Helical" evidence="2">
    <location>
        <begin position="463"/>
        <end position="485"/>
    </location>
</feature>
<accession>A0A222VJR8</accession>
<feature type="transmembrane region" description="Helical" evidence="2">
    <location>
        <begin position="430"/>
        <end position="451"/>
    </location>
</feature>
<keyword evidence="2" id="KW-1133">Transmembrane helix</keyword>
<dbReference type="KEGG" id="pmad:BAY61_03225"/>
<feature type="transmembrane region" description="Helical" evidence="2">
    <location>
        <begin position="123"/>
        <end position="141"/>
    </location>
</feature>
<evidence type="ECO:0000313" key="4">
    <source>
        <dbReference type="Proteomes" id="UP000199494"/>
    </source>
</evidence>
<keyword evidence="2" id="KW-0472">Membrane</keyword>
<feature type="transmembrane region" description="Helical" evidence="2">
    <location>
        <begin position="16"/>
        <end position="40"/>
    </location>
</feature>
<reference evidence="3 4" key="1">
    <citation type="submission" date="2016-10" db="EMBL/GenBank/DDBJ databases">
        <authorList>
            <person name="de Groot N.N."/>
        </authorList>
    </citation>
    <scope>NUCLEOTIDE SEQUENCE [LARGE SCALE GENOMIC DNA]</scope>
    <source>
        <strain evidence="3 4">CGMCC 4.5506</strain>
    </source>
</reference>
<proteinExistence type="predicted"/>
<feature type="region of interest" description="Disordered" evidence="1">
    <location>
        <begin position="170"/>
        <end position="203"/>
    </location>
</feature>
<organism evidence="3 4">
    <name type="scientific">Prauserella marina</name>
    <dbReference type="NCBI Taxonomy" id="530584"/>
    <lineage>
        <taxon>Bacteria</taxon>
        <taxon>Bacillati</taxon>
        <taxon>Actinomycetota</taxon>
        <taxon>Actinomycetes</taxon>
        <taxon>Pseudonocardiales</taxon>
        <taxon>Pseudonocardiaceae</taxon>
        <taxon>Prauserella</taxon>
    </lineage>
</organism>
<dbReference type="OrthoDB" id="3638762at2"/>
<keyword evidence="4" id="KW-1185">Reference proteome</keyword>
<dbReference type="AlphaFoldDB" id="A0A222VJR8"/>
<feature type="transmembrane region" description="Helical" evidence="2">
    <location>
        <begin position="400"/>
        <end position="423"/>
    </location>
</feature>
<feature type="compositionally biased region" description="Gly residues" evidence="1">
    <location>
        <begin position="170"/>
        <end position="182"/>
    </location>
</feature>
<gene>
    <name evidence="3" type="ORF">SAMN05421630_103603</name>
</gene>
<feature type="transmembrane region" description="Helical" evidence="2">
    <location>
        <begin position="259"/>
        <end position="277"/>
    </location>
</feature>
<dbReference type="EMBL" id="FMZE01000003">
    <property type="protein sequence ID" value="SDC78045.1"/>
    <property type="molecule type" value="Genomic_DNA"/>
</dbReference>
<feature type="transmembrane region" description="Helical" evidence="2">
    <location>
        <begin position="316"/>
        <end position="339"/>
    </location>
</feature>
<feature type="transmembrane region" description="Helical" evidence="2">
    <location>
        <begin position="289"/>
        <end position="310"/>
    </location>
</feature>